<dbReference type="AlphaFoldDB" id="A0A1M7CN19"/>
<protein>
    <submittedName>
        <fullName evidence="1">Uncharacterized protein</fullName>
    </submittedName>
</protein>
<keyword evidence="2" id="KW-1185">Reference proteome</keyword>
<dbReference type="OrthoDB" id="135105at2"/>
<name>A0A1M7CN19_9ACTN</name>
<dbReference type="Proteomes" id="UP000184111">
    <property type="component" value="Unassembled WGS sequence"/>
</dbReference>
<reference evidence="1 2" key="1">
    <citation type="submission" date="2016-11" db="EMBL/GenBank/DDBJ databases">
        <authorList>
            <person name="Jaros S."/>
            <person name="Januszkiewicz K."/>
            <person name="Wedrychowicz H."/>
        </authorList>
    </citation>
    <scope>NUCLEOTIDE SEQUENCE [LARGE SCALE GENOMIC DNA]</scope>
    <source>
        <strain evidence="1 2">CGMCC 4.2025</strain>
    </source>
</reference>
<dbReference type="InterPro" id="IPR027417">
    <property type="entry name" value="P-loop_NTPase"/>
</dbReference>
<sequence length="268" mass="29101">MGIIETAVVRSAAGFLPVIAKKVYTRTQVNRIARNASSILVADSPTRFLESLGTEQLRLIQDFVSSPQFGNVVLQAFIFSLKGNRDEDRAEVRAQLRSHIRHEDLLIEGDLFQATDMLEELVYSSVYAVLSAAPEKFARKDLVANSSSLAAAAARNSELLARIVNLNAINSFASKLRSQVKRRHGKLSLPSAVKSTSVPYEDLYVRPNLRKEGADRTLSVEDAISANMRTVILGDPGAGKSTLAGKLVHDLASGKVATLESQVPIMLG</sequence>
<gene>
    <name evidence="1" type="ORF">SAMN05216499_105291</name>
</gene>
<evidence type="ECO:0000313" key="2">
    <source>
        <dbReference type="Proteomes" id="UP000184111"/>
    </source>
</evidence>
<organism evidence="1 2">
    <name type="scientific">Actinacidiphila paucisporea</name>
    <dbReference type="NCBI Taxonomy" id="310782"/>
    <lineage>
        <taxon>Bacteria</taxon>
        <taxon>Bacillati</taxon>
        <taxon>Actinomycetota</taxon>
        <taxon>Actinomycetes</taxon>
        <taxon>Kitasatosporales</taxon>
        <taxon>Streptomycetaceae</taxon>
        <taxon>Actinacidiphila</taxon>
    </lineage>
</organism>
<dbReference type="Gene3D" id="3.40.50.300">
    <property type="entry name" value="P-loop containing nucleotide triphosphate hydrolases"/>
    <property type="match status" value="1"/>
</dbReference>
<dbReference type="RefSeq" id="WP_143172497.1">
    <property type="nucleotide sequence ID" value="NZ_FRBI01000005.1"/>
</dbReference>
<dbReference type="EMBL" id="FRBI01000005">
    <property type="protein sequence ID" value="SHL68585.1"/>
    <property type="molecule type" value="Genomic_DNA"/>
</dbReference>
<evidence type="ECO:0000313" key="1">
    <source>
        <dbReference type="EMBL" id="SHL68585.1"/>
    </source>
</evidence>
<accession>A0A1M7CN19</accession>
<proteinExistence type="predicted"/>